<dbReference type="NCBIfam" id="TIGR00803">
    <property type="entry name" value="nst"/>
    <property type="match status" value="1"/>
</dbReference>
<keyword evidence="7" id="KW-0333">Golgi apparatus</keyword>
<accession>A0A913XS26</accession>
<feature type="transmembrane region" description="Helical" evidence="9">
    <location>
        <begin position="227"/>
        <end position="245"/>
    </location>
</feature>
<keyword evidence="11" id="KW-1185">Reference proteome</keyword>
<feature type="transmembrane region" description="Helical" evidence="9">
    <location>
        <begin position="195"/>
        <end position="215"/>
    </location>
</feature>
<dbReference type="KEGG" id="epa:110246791"/>
<feature type="transmembrane region" description="Helical" evidence="9">
    <location>
        <begin position="17"/>
        <end position="37"/>
    </location>
</feature>
<evidence type="ECO:0000313" key="10">
    <source>
        <dbReference type="EnsemblMetazoa" id="XP_020908826.1"/>
    </source>
</evidence>
<comment type="subcellular location">
    <subcellularLocation>
        <location evidence="1">Golgi apparatus membrane</location>
        <topology evidence="1">Multi-pass membrane protein</topology>
    </subcellularLocation>
</comment>
<dbReference type="PANTHER" id="PTHR10231">
    <property type="entry name" value="NUCLEOTIDE-SUGAR TRANSMEMBRANE TRANSPORTER"/>
    <property type="match status" value="1"/>
</dbReference>
<dbReference type="AlphaFoldDB" id="A0A913XS26"/>
<evidence type="ECO:0000256" key="4">
    <source>
        <dbReference type="ARBA" id="ARBA00022597"/>
    </source>
</evidence>
<evidence type="ECO:0000256" key="8">
    <source>
        <dbReference type="ARBA" id="ARBA00023136"/>
    </source>
</evidence>
<keyword evidence="3" id="KW-0813">Transport</keyword>
<keyword evidence="6 9" id="KW-1133">Transmembrane helix</keyword>
<dbReference type="PIRSF" id="PIRSF005799">
    <property type="entry name" value="UDP-gal_transpt"/>
    <property type="match status" value="1"/>
</dbReference>
<name>A0A913XS26_EXADI</name>
<dbReference type="GO" id="GO:0000139">
    <property type="term" value="C:Golgi membrane"/>
    <property type="evidence" value="ECO:0007669"/>
    <property type="project" value="UniProtKB-SubCell"/>
</dbReference>
<feature type="transmembrane region" description="Helical" evidence="9">
    <location>
        <begin position="146"/>
        <end position="163"/>
    </location>
</feature>
<dbReference type="InterPro" id="IPR007271">
    <property type="entry name" value="Nuc_sug_transpt"/>
</dbReference>
<evidence type="ECO:0000256" key="3">
    <source>
        <dbReference type="ARBA" id="ARBA00022448"/>
    </source>
</evidence>
<dbReference type="GO" id="GO:0015165">
    <property type="term" value="F:pyrimidine nucleotide-sugar transmembrane transporter activity"/>
    <property type="evidence" value="ECO:0007669"/>
    <property type="project" value="InterPro"/>
</dbReference>
<dbReference type="FunFam" id="1.10.3730.20:FF:000037">
    <property type="entry name" value="Nucleotide Sugar TransPorter family"/>
    <property type="match status" value="1"/>
</dbReference>
<dbReference type="OMA" id="IEEDMMT"/>
<dbReference type="Pfam" id="PF04142">
    <property type="entry name" value="Nuc_sug_transp"/>
    <property type="match status" value="1"/>
</dbReference>
<keyword evidence="4" id="KW-0762">Sugar transport</keyword>
<organism evidence="10 11">
    <name type="scientific">Exaiptasia diaphana</name>
    <name type="common">Tropical sea anemone</name>
    <name type="synonym">Aiptasia pulchella</name>
    <dbReference type="NCBI Taxonomy" id="2652724"/>
    <lineage>
        <taxon>Eukaryota</taxon>
        <taxon>Metazoa</taxon>
        <taxon>Cnidaria</taxon>
        <taxon>Anthozoa</taxon>
        <taxon>Hexacorallia</taxon>
        <taxon>Actiniaria</taxon>
        <taxon>Aiptasiidae</taxon>
        <taxon>Exaiptasia</taxon>
    </lineage>
</organism>
<feature type="transmembrane region" description="Helical" evidence="9">
    <location>
        <begin position="317"/>
        <end position="334"/>
    </location>
</feature>
<feature type="transmembrane region" description="Helical" evidence="9">
    <location>
        <begin position="44"/>
        <end position="68"/>
    </location>
</feature>
<keyword evidence="8 9" id="KW-0472">Membrane</keyword>
<evidence type="ECO:0000256" key="7">
    <source>
        <dbReference type="ARBA" id="ARBA00023034"/>
    </source>
</evidence>
<dbReference type="EnsemblMetazoa" id="XM_021053167.2">
    <property type="protein sequence ID" value="XP_020908826.1"/>
    <property type="gene ID" value="LOC110246791"/>
</dbReference>
<feature type="transmembrane region" description="Helical" evidence="9">
    <location>
        <begin position="265"/>
        <end position="284"/>
    </location>
</feature>
<dbReference type="Proteomes" id="UP000887567">
    <property type="component" value="Unplaced"/>
</dbReference>
<dbReference type="OrthoDB" id="408493at2759"/>
<evidence type="ECO:0008006" key="12">
    <source>
        <dbReference type="Google" id="ProtNLM"/>
    </source>
</evidence>
<evidence type="ECO:0000313" key="11">
    <source>
        <dbReference type="Proteomes" id="UP000887567"/>
    </source>
</evidence>
<reference evidence="10" key="1">
    <citation type="submission" date="2022-11" db="UniProtKB">
        <authorList>
            <consortium name="EnsemblMetazoa"/>
        </authorList>
    </citation>
    <scope>IDENTIFICATION</scope>
</reference>
<proteinExistence type="inferred from homology"/>
<dbReference type="InterPro" id="IPR037185">
    <property type="entry name" value="EmrE-like"/>
</dbReference>
<feature type="transmembrane region" description="Helical" evidence="9">
    <location>
        <begin position="291"/>
        <end position="311"/>
    </location>
</feature>
<dbReference type="GeneID" id="110246791"/>
<comment type="similarity">
    <text evidence="2">Belongs to the nucleotide-sugar transporter family. SLC35A subfamily.</text>
</comment>
<keyword evidence="5 9" id="KW-0812">Transmembrane</keyword>
<evidence type="ECO:0000256" key="2">
    <source>
        <dbReference type="ARBA" id="ARBA00009976"/>
    </source>
</evidence>
<evidence type="ECO:0000256" key="1">
    <source>
        <dbReference type="ARBA" id="ARBA00004653"/>
    </source>
</evidence>
<dbReference type="SUPFAM" id="SSF103481">
    <property type="entry name" value="Multidrug resistance efflux transporter EmrE"/>
    <property type="match status" value="1"/>
</dbReference>
<dbReference type="RefSeq" id="XP_020908826.1">
    <property type="nucleotide sequence ID" value="XM_021053167.2"/>
</dbReference>
<evidence type="ECO:0000256" key="9">
    <source>
        <dbReference type="SAM" id="Phobius"/>
    </source>
</evidence>
<feature type="transmembrane region" description="Helical" evidence="9">
    <location>
        <begin position="122"/>
        <end position="139"/>
    </location>
</feature>
<sequence length="356" mass="39021">MAAGYTKQDTGLFNAKYLSLIILTVQNAALILTIRYTRTLPGDMYISSTAVVMAEMLKVITCLGVILYEEKSLLGWANHLYSSIIGQPLDTLKLSVPALIYTIQNNLQYVAISNLEAATFQVTYQMKIFTTALFSVLMLNKSLSKLQWFSLIMLFAGVSIVQLQPHDNSPQPTISPTASEMLTSTTAKVIKQSRMIGLIAVIMSCLCSGFAGVYFEKILKGTSGSLWLRNIQLGCYSIVIGLIGMEINDGAKIAEKGFFFGYTKLVWIVILMQAFGGLLVAIVVKYADNILKGFATSFAIVLSSIVSVYLFNFHITTQFVLGAGSVIIAIYLYSQPKPVKPPENILGKRTPDIAKL</sequence>
<evidence type="ECO:0000256" key="5">
    <source>
        <dbReference type="ARBA" id="ARBA00022692"/>
    </source>
</evidence>
<evidence type="ECO:0000256" key="6">
    <source>
        <dbReference type="ARBA" id="ARBA00022989"/>
    </source>
</evidence>
<protein>
    <recommendedName>
        <fullName evidence="12">UDP-galactose transporter</fullName>
    </recommendedName>
</protein>